<gene>
    <name evidence="3" type="ORF">PCANC_19360</name>
    <name evidence="4" type="ORF">PCASD_00287</name>
</gene>
<accession>A0A2N5SDS9</accession>
<dbReference type="Proteomes" id="UP000235388">
    <property type="component" value="Unassembled WGS sequence"/>
</dbReference>
<dbReference type="Gene3D" id="2.60.120.620">
    <property type="entry name" value="q2cbj1_9rhob like domain"/>
    <property type="match status" value="1"/>
</dbReference>
<dbReference type="Pfam" id="PF13640">
    <property type="entry name" value="2OG-FeII_Oxy_3"/>
    <property type="match status" value="1"/>
</dbReference>
<comment type="caution">
    <text evidence="3">The sequence shown here is derived from an EMBL/GenBank/DDBJ whole genome shotgun (WGS) entry which is preliminary data.</text>
</comment>
<sequence>MSEDLEGTISEDLEDSILEEEDSTSEDLDYEVSLKDDLRKAFKVIEAPGTFAAWGALPTTPPAGLNVEGVGDIAFPLQEETIRQLIAKAHQAPFGKGSETLVDVSVRNTWEINGDQLRFLDPAWLRFLLDLGERVADDLGIKAPIRLDLYKMLIYETGAMFKAHSDTEKTAGMFGTLIICLPSAHTGGEVIVKHHGQTKTLKTSDATQSYACWYSDAMHEVLPVKSGYRCVLTYNLAVKPGVTQPTATAPEHQNKNIRKTLKVWLKEMESFQVESYLYCPLEHEYTEAAMSLQALKANDLVRVQVMQNLTSELPFELFLALLEKSDVGRPRVDDPYFNPRKCCKYRFDDNKDEDAPVKFYGDDTHDMEDVWDTSYAVKSLRALDGTPLASDFHFNRKACLKKNPFRDLNVTEEEYEWYMGNWGPQATHWYRCATLVIVPHSELGSYLADCASRNHSSALSYLAGLCLLPKAREHMLDAMSNFCGTHSARWLPSETISDILKVALERSHFKLFKHTAGYHEGDLSAAFIDWVKQLLDTLPESERSEKFQNWISLLLSGYPSFCDRIDVIRRIAHPTGDTAPTSNCLVHDLTRQSIESFIKPTGQSINNWDGVGSLTPEDGREIVSAVFTLNEPWADTSARLISIFDRFPQSHAAKFMLEFLTRLKSFASLPETQFPASDIMELWRSLSSRFFTSHRTPAEMTKSSKNLYSSEKRIAVTPQALIEFACELNDFTADGENLLEPFLQQISSNCDHYCGFGARDMRGFWMPFLSGLARALASRSVPLNTTSYQQLTQKLIKRWDEQVLGSYPAAPSPRPPRSDGSRSPSPPRFGEVSCSCKDCKHLNRFLRDNYRNVARYNVDQDRRQHLEESIKDDKIPCTCATEEQESAQILEKQQKTLYASLNEEFEPEHLKTILGDEEFARIRSLAGM</sequence>
<dbReference type="PANTHER" id="PTHR33099:SF7">
    <property type="entry name" value="MYND-TYPE DOMAIN-CONTAINING PROTEIN"/>
    <property type="match status" value="1"/>
</dbReference>
<evidence type="ECO:0000313" key="5">
    <source>
        <dbReference type="Proteomes" id="UP000235388"/>
    </source>
</evidence>
<organism evidence="3 5">
    <name type="scientific">Puccinia coronata f. sp. avenae</name>
    <dbReference type="NCBI Taxonomy" id="200324"/>
    <lineage>
        <taxon>Eukaryota</taxon>
        <taxon>Fungi</taxon>
        <taxon>Dikarya</taxon>
        <taxon>Basidiomycota</taxon>
        <taxon>Pucciniomycotina</taxon>
        <taxon>Pucciniomycetes</taxon>
        <taxon>Pucciniales</taxon>
        <taxon>Pucciniaceae</taxon>
        <taxon>Puccinia</taxon>
    </lineage>
</organism>
<keyword evidence="5" id="KW-1185">Reference proteome</keyword>
<evidence type="ECO:0000256" key="1">
    <source>
        <dbReference type="SAM" id="MobiDB-lite"/>
    </source>
</evidence>
<dbReference type="AlphaFoldDB" id="A0A2N5SDS9"/>
<evidence type="ECO:0000313" key="3">
    <source>
        <dbReference type="EMBL" id="PLW11325.1"/>
    </source>
</evidence>
<dbReference type="STRING" id="200324.A0A2N5SDS9"/>
<dbReference type="Proteomes" id="UP000235392">
    <property type="component" value="Unassembled WGS sequence"/>
</dbReference>
<feature type="region of interest" description="Disordered" evidence="1">
    <location>
        <begin position="806"/>
        <end position="832"/>
    </location>
</feature>
<dbReference type="PANTHER" id="PTHR33099">
    <property type="entry name" value="FE2OG DIOXYGENASE DOMAIN-CONTAINING PROTEIN"/>
    <property type="match status" value="1"/>
</dbReference>
<dbReference type="OrthoDB" id="27483at2759"/>
<proteinExistence type="predicted"/>
<evidence type="ECO:0000313" key="6">
    <source>
        <dbReference type="Proteomes" id="UP000235392"/>
    </source>
</evidence>
<protein>
    <recommendedName>
        <fullName evidence="2">Prolyl 4-hydroxylase alpha subunit Fe(2+) 2OG dioxygenase domain-containing protein</fullName>
    </recommendedName>
</protein>
<dbReference type="InterPro" id="IPR044862">
    <property type="entry name" value="Pro_4_hyd_alph_FE2OG_OXY"/>
</dbReference>
<evidence type="ECO:0000259" key="2">
    <source>
        <dbReference type="Pfam" id="PF13640"/>
    </source>
</evidence>
<dbReference type="EMBL" id="PGCJ01001024">
    <property type="protein sequence ID" value="PLW11325.1"/>
    <property type="molecule type" value="Genomic_DNA"/>
</dbReference>
<feature type="domain" description="Prolyl 4-hydroxylase alpha subunit Fe(2+) 2OG dioxygenase" evidence="2">
    <location>
        <begin position="152"/>
        <end position="235"/>
    </location>
</feature>
<evidence type="ECO:0000313" key="4">
    <source>
        <dbReference type="EMBL" id="PLW51429.1"/>
    </source>
</evidence>
<feature type="region of interest" description="Disordered" evidence="1">
    <location>
        <begin position="1"/>
        <end position="25"/>
    </location>
</feature>
<dbReference type="EMBL" id="PGCI01000005">
    <property type="protein sequence ID" value="PLW51429.1"/>
    <property type="molecule type" value="Genomic_DNA"/>
</dbReference>
<reference evidence="5 6" key="1">
    <citation type="submission" date="2017-11" db="EMBL/GenBank/DDBJ databases">
        <title>De novo assembly and phasing of dikaryotic genomes from two isolates of Puccinia coronata f. sp. avenae, the causal agent of oat crown rust.</title>
        <authorList>
            <person name="Miller M.E."/>
            <person name="Zhang Y."/>
            <person name="Omidvar V."/>
            <person name="Sperschneider J."/>
            <person name="Schwessinger B."/>
            <person name="Raley C."/>
            <person name="Palmer J.M."/>
            <person name="Garnica D."/>
            <person name="Upadhyaya N."/>
            <person name="Rathjen J."/>
            <person name="Taylor J.M."/>
            <person name="Park R.F."/>
            <person name="Dodds P.N."/>
            <person name="Hirsch C.D."/>
            <person name="Kianian S.F."/>
            <person name="Figueroa M."/>
        </authorList>
    </citation>
    <scope>NUCLEOTIDE SEQUENCE [LARGE SCALE GENOMIC DNA]</scope>
    <source>
        <strain evidence="3">12NC29</strain>
        <strain evidence="4">12SD80</strain>
    </source>
</reference>
<name>A0A2N5SDS9_9BASI</name>